<dbReference type="Pfam" id="PF04964">
    <property type="entry name" value="Flp_Fap"/>
    <property type="match status" value="1"/>
</dbReference>
<feature type="transmembrane region" description="Helical" evidence="1">
    <location>
        <begin position="33"/>
        <end position="55"/>
    </location>
</feature>
<dbReference type="RefSeq" id="WP_341873543.1">
    <property type="nucleotide sequence ID" value="NZ_BAAAEA010000004.1"/>
</dbReference>
<gene>
    <name evidence="2" type="ORF">SAMN06265374_2890</name>
</gene>
<accession>A0ABY1P7F2</accession>
<keyword evidence="1" id="KW-0812">Transmembrane</keyword>
<evidence type="ECO:0000313" key="3">
    <source>
        <dbReference type="Proteomes" id="UP001157914"/>
    </source>
</evidence>
<organism evidence="2 3">
    <name type="scientific">Roseibium denhamense</name>
    <dbReference type="NCBI Taxonomy" id="76305"/>
    <lineage>
        <taxon>Bacteria</taxon>
        <taxon>Pseudomonadati</taxon>
        <taxon>Pseudomonadota</taxon>
        <taxon>Alphaproteobacteria</taxon>
        <taxon>Hyphomicrobiales</taxon>
        <taxon>Stappiaceae</taxon>
        <taxon>Roseibium</taxon>
    </lineage>
</organism>
<evidence type="ECO:0000313" key="2">
    <source>
        <dbReference type="EMBL" id="SMP28280.1"/>
    </source>
</evidence>
<sequence>MAISESLRANLLIFAGYAKRFCRDSRGATMIEYGLIAGLISIVMLGALTAMGTAIEQTFFGAVVDAVNG</sequence>
<keyword evidence="1" id="KW-0472">Membrane</keyword>
<protein>
    <submittedName>
        <fullName evidence="2">Pilus assembly protein Flp/PilA</fullName>
    </submittedName>
</protein>
<keyword evidence="3" id="KW-1185">Reference proteome</keyword>
<comment type="caution">
    <text evidence="2">The sequence shown here is derived from an EMBL/GenBank/DDBJ whole genome shotgun (WGS) entry which is preliminary data.</text>
</comment>
<keyword evidence="1" id="KW-1133">Transmembrane helix</keyword>
<dbReference type="EMBL" id="FXTT01000004">
    <property type="protein sequence ID" value="SMP28280.1"/>
    <property type="molecule type" value="Genomic_DNA"/>
</dbReference>
<proteinExistence type="predicted"/>
<reference evidence="2 3" key="1">
    <citation type="submission" date="2017-05" db="EMBL/GenBank/DDBJ databases">
        <authorList>
            <person name="Varghese N."/>
            <person name="Submissions S."/>
        </authorList>
    </citation>
    <scope>NUCLEOTIDE SEQUENCE [LARGE SCALE GENOMIC DNA]</scope>
    <source>
        <strain evidence="2 3">DSM 15949</strain>
    </source>
</reference>
<name>A0ABY1P7F2_9HYPH</name>
<evidence type="ECO:0000256" key="1">
    <source>
        <dbReference type="SAM" id="Phobius"/>
    </source>
</evidence>
<dbReference type="Proteomes" id="UP001157914">
    <property type="component" value="Unassembled WGS sequence"/>
</dbReference>
<dbReference type="InterPro" id="IPR007047">
    <property type="entry name" value="Flp_Fap"/>
</dbReference>